<dbReference type="PANTHER" id="PTHR43818">
    <property type="entry name" value="BCDNA.GH03377"/>
    <property type="match status" value="1"/>
</dbReference>
<dbReference type="Pfam" id="PF22725">
    <property type="entry name" value="GFO_IDH_MocA_C3"/>
    <property type="match status" value="1"/>
</dbReference>
<protein>
    <submittedName>
        <fullName evidence="4">4,5-dihydroxyphthalate dehydrogenase</fullName>
    </submittedName>
</protein>
<dbReference type="InterPro" id="IPR050463">
    <property type="entry name" value="Gfo/Idh/MocA_oxidrdct_glycsds"/>
</dbReference>
<name>A0A2S0MFY4_9BURK</name>
<keyword evidence="1" id="KW-0560">Oxidoreductase</keyword>
<proteinExistence type="predicted"/>
<evidence type="ECO:0000256" key="1">
    <source>
        <dbReference type="ARBA" id="ARBA00023002"/>
    </source>
</evidence>
<keyword evidence="5" id="KW-1185">Reference proteome</keyword>
<dbReference type="EMBL" id="CP027666">
    <property type="protein sequence ID" value="AVO34623.1"/>
    <property type="molecule type" value="Genomic_DNA"/>
</dbReference>
<gene>
    <name evidence="4" type="ORF">C6570_10600</name>
</gene>
<dbReference type="PANTHER" id="PTHR43818:SF11">
    <property type="entry name" value="BCDNA.GH03377"/>
    <property type="match status" value="1"/>
</dbReference>
<dbReference type="GO" id="GO:0000166">
    <property type="term" value="F:nucleotide binding"/>
    <property type="evidence" value="ECO:0007669"/>
    <property type="project" value="InterPro"/>
</dbReference>
<dbReference type="Gene3D" id="3.30.360.10">
    <property type="entry name" value="Dihydrodipicolinate Reductase, domain 2"/>
    <property type="match status" value="1"/>
</dbReference>
<dbReference type="OrthoDB" id="9793050at2"/>
<evidence type="ECO:0000259" key="3">
    <source>
        <dbReference type="Pfam" id="PF22725"/>
    </source>
</evidence>
<dbReference type="Proteomes" id="UP000239709">
    <property type="component" value="Chromosome"/>
</dbReference>
<feature type="domain" description="GFO/IDH/MocA-like oxidoreductase" evidence="3">
    <location>
        <begin position="136"/>
        <end position="255"/>
    </location>
</feature>
<dbReference type="SUPFAM" id="SSF51735">
    <property type="entry name" value="NAD(P)-binding Rossmann-fold domains"/>
    <property type="match status" value="1"/>
</dbReference>
<dbReference type="SUPFAM" id="SSF55347">
    <property type="entry name" value="Glyceraldehyde-3-phosphate dehydrogenase-like, C-terminal domain"/>
    <property type="match status" value="1"/>
</dbReference>
<dbReference type="KEGG" id="otk:C6570_10600"/>
<evidence type="ECO:0000259" key="2">
    <source>
        <dbReference type="Pfam" id="PF01408"/>
    </source>
</evidence>
<evidence type="ECO:0000313" key="5">
    <source>
        <dbReference type="Proteomes" id="UP000239709"/>
    </source>
</evidence>
<dbReference type="GO" id="GO:0016491">
    <property type="term" value="F:oxidoreductase activity"/>
    <property type="evidence" value="ECO:0007669"/>
    <property type="project" value="UniProtKB-KW"/>
</dbReference>
<accession>A0A2S0MFY4</accession>
<sequence length="398" mass="42660">MSATAEPIRLGVLGLGRAFTLMLPTFLGDPRVRLVAAYDPHPGARAAFETTFGGVALGDEQSVCDHPDVEWVYLATPHQMHARHVQLAAERGKHVLVEKPMALSMADADTMVEVCARAGTRLIVGHSHSFNAPVLLAHELIASGRYGAVRMVHALQYTDFLYRPRRPEELDTARGGGVVFSQAAHQVDIVRLLAGGETRTVRALMGRWDASRPTEGAYSALLQFANGAFASISYNGYGFYDSDTQMDGVGEMGTAKARDAHQATRARLAAATSEAAEVDLKAARNFGGTAFTMPTLRGPDAAQHFGPVIVSCDLADLRLTPTGVEVVSQAGIEFVPIKLPEVPRAEVIDELWRVARDGALPAHGGEWSRATLEVCLAMLKSEASGTDIPLERQVAAPS</sequence>
<dbReference type="InterPro" id="IPR055170">
    <property type="entry name" value="GFO_IDH_MocA-like_dom"/>
</dbReference>
<organism evidence="4 5">
    <name type="scientific">Ottowia oryzae</name>
    <dbReference type="NCBI Taxonomy" id="2109914"/>
    <lineage>
        <taxon>Bacteria</taxon>
        <taxon>Pseudomonadati</taxon>
        <taxon>Pseudomonadota</taxon>
        <taxon>Betaproteobacteria</taxon>
        <taxon>Burkholderiales</taxon>
        <taxon>Comamonadaceae</taxon>
        <taxon>Ottowia</taxon>
    </lineage>
</organism>
<dbReference type="AlphaFoldDB" id="A0A2S0MFY4"/>
<dbReference type="Pfam" id="PF01408">
    <property type="entry name" value="GFO_IDH_MocA"/>
    <property type="match status" value="1"/>
</dbReference>
<dbReference type="InterPro" id="IPR036291">
    <property type="entry name" value="NAD(P)-bd_dom_sf"/>
</dbReference>
<dbReference type="RefSeq" id="WP_106703175.1">
    <property type="nucleotide sequence ID" value="NZ_CP027666.1"/>
</dbReference>
<dbReference type="Gene3D" id="3.40.50.720">
    <property type="entry name" value="NAD(P)-binding Rossmann-like Domain"/>
    <property type="match status" value="1"/>
</dbReference>
<reference evidence="4 5" key="1">
    <citation type="submission" date="2018-03" db="EMBL/GenBank/DDBJ databases">
        <title>Genome sequencing of Ottowia sp.</title>
        <authorList>
            <person name="Kim S.-J."/>
            <person name="Heo J."/>
            <person name="Kwon S.-W."/>
        </authorList>
    </citation>
    <scope>NUCLEOTIDE SEQUENCE [LARGE SCALE GENOMIC DNA]</scope>
    <source>
        <strain evidence="4 5">KADR8-3</strain>
    </source>
</reference>
<dbReference type="InterPro" id="IPR000683">
    <property type="entry name" value="Gfo/Idh/MocA-like_OxRdtase_N"/>
</dbReference>
<feature type="domain" description="Gfo/Idh/MocA-like oxidoreductase N-terminal" evidence="2">
    <location>
        <begin position="8"/>
        <end position="126"/>
    </location>
</feature>
<evidence type="ECO:0000313" key="4">
    <source>
        <dbReference type="EMBL" id="AVO34623.1"/>
    </source>
</evidence>